<feature type="transmembrane region" description="Helical" evidence="1">
    <location>
        <begin position="100"/>
        <end position="120"/>
    </location>
</feature>
<dbReference type="InterPro" id="IPR002656">
    <property type="entry name" value="Acyl_transf_3_dom"/>
</dbReference>
<dbReference type="GO" id="GO:0016747">
    <property type="term" value="F:acyltransferase activity, transferring groups other than amino-acyl groups"/>
    <property type="evidence" value="ECO:0007669"/>
    <property type="project" value="InterPro"/>
</dbReference>
<keyword evidence="1" id="KW-0812">Transmembrane</keyword>
<feature type="domain" description="Acyltransferase 3" evidence="2">
    <location>
        <begin position="20"/>
        <end position="172"/>
    </location>
</feature>
<organism evidence="3 4">
    <name type="scientific">Bradyrhizobium nitroreducens</name>
    <dbReference type="NCBI Taxonomy" id="709803"/>
    <lineage>
        <taxon>Bacteria</taxon>
        <taxon>Pseudomonadati</taxon>
        <taxon>Pseudomonadota</taxon>
        <taxon>Alphaproteobacteria</taxon>
        <taxon>Hyphomicrobiales</taxon>
        <taxon>Nitrobacteraceae</taxon>
        <taxon>Bradyrhizobium</taxon>
    </lineage>
</organism>
<evidence type="ECO:0000313" key="4">
    <source>
        <dbReference type="Proteomes" id="UP000228930"/>
    </source>
</evidence>
<gene>
    <name evidence="3" type="ORF">TSA1_27500</name>
</gene>
<feature type="transmembrane region" description="Helical" evidence="1">
    <location>
        <begin position="157"/>
        <end position="174"/>
    </location>
</feature>
<feature type="transmembrane region" description="Helical" evidence="1">
    <location>
        <begin position="48"/>
        <end position="70"/>
    </location>
</feature>
<feature type="transmembrane region" description="Helical" evidence="1">
    <location>
        <begin position="16"/>
        <end position="36"/>
    </location>
</feature>
<protein>
    <recommendedName>
        <fullName evidence="2">Acyltransferase 3 domain-containing protein</fullName>
    </recommendedName>
</protein>
<evidence type="ECO:0000313" key="3">
    <source>
        <dbReference type="EMBL" id="PIT04101.1"/>
    </source>
</evidence>
<dbReference type="Proteomes" id="UP000228930">
    <property type="component" value="Unassembled WGS sequence"/>
</dbReference>
<keyword evidence="1" id="KW-1133">Transmembrane helix</keyword>
<reference evidence="3 4" key="1">
    <citation type="submission" date="2015-06" db="EMBL/GenBank/DDBJ databases">
        <title>Comparative genome analysis of nirS-carrying Bradyrhizobium sp. strains.</title>
        <authorList>
            <person name="Ishii S."/>
            <person name="Jang J."/>
            <person name="Nishizawa T."/>
            <person name="Senoo K."/>
        </authorList>
    </citation>
    <scope>NUCLEOTIDE SEQUENCE [LARGE SCALE GENOMIC DNA]</scope>
    <source>
        <strain evidence="3 4">TSA1</strain>
    </source>
</reference>
<dbReference type="Pfam" id="PF01757">
    <property type="entry name" value="Acyl_transf_3"/>
    <property type="match status" value="1"/>
</dbReference>
<evidence type="ECO:0000259" key="2">
    <source>
        <dbReference type="Pfam" id="PF01757"/>
    </source>
</evidence>
<dbReference type="AlphaFoldDB" id="A0A2M6UHS4"/>
<proteinExistence type="predicted"/>
<comment type="caution">
    <text evidence="3">The sequence shown here is derived from an EMBL/GenBank/DDBJ whole genome shotgun (WGS) entry which is preliminary data.</text>
</comment>
<dbReference type="EMBL" id="LFJC01000003">
    <property type="protein sequence ID" value="PIT04101.1"/>
    <property type="molecule type" value="Genomic_DNA"/>
</dbReference>
<evidence type="ECO:0000256" key="1">
    <source>
        <dbReference type="SAM" id="Phobius"/>
    </source>
</evidence>
<keyword evidence="4" id="KW-1185">Reference proteome</keyword>
<accession>A0A2M6UHS4</accession>
<feature type="transmembrane region" description="Helical" evidence="1">
    <location>
        <begin position="132"/>
        <end position="151"/>
    </location>
</feature>
<name>A0A2M6UHS4_9BRAD</name>
<keyword evidence="1" id="KW-0472">Membrane</keyword>
<sequence length="204" mass="22406">MAYHAFGRSIDTNVTGLAPVVLFFVLSGFVLARSLARGPTIAEFFRHRVFRLFPAGIAAVLLLTALHAQFGFYHGFPPDFSAFNVLLNALMLKHDINGPMWSMTVECLATPVILATFWICQRFGWQRVLPAIVILFGLSFVGQFTHLLGGFSNLGPLYAFLVGVVLHFTGKRFVEALTSNGGPSLQSSPPQFSRIAVFKNKLDG</sequence>